<protein>
    <submittedName>
        <fullName evidence="2">Uncharacterized protein</fullName>
    </submittedName>
</protein>
<accession>A0A067TV51</accession>
<proteinExistence type="predicted"/>
<name>A0A067TV51_GALM3</name>
<gene>
    <name evidence="2" type="ORF">GALMADRAFT_677314</name>
</gene>
<reference evidence="3" key="1">
    <citation type="journal article" date="2014" name="Proc. Natl. Acad. Sci. U.S.A.">
        <title>Extensive sampling of basidiomycete genomes demonstrates inadequacy of the white-rot/brown-rot paradigm for wood decay fungi.</title>
        <authorList>
            <person name="Riley R."/>
            <person name="Salamov A.A."/>
            <person name="Brown D.W."/>
            <person name="Nagy L.G."/>
            <person name="Floudas D."/>
            <person name="Held B.W."/>
            <person name="Levasseur A."/>
            <person name="Lombard V."/>
            <person name="Morin E."/>
            <person name="Otillar R."/>
            <person name="Lindquist E.A."/>
            <person name="Sun H."/>
            <person name="LaButti K.M."/>
            <person name="Schmutz J."/>
            <person name="Jabbour D."/>
            <person name="Luo H."/>
            <person name="Baker S.E."/>
            <person name="Pisabarro A.G."/>
            <person name="Walton J.D."/>
            <person name="Blanchette R.A."/>
            <person name="Henrissat B."/>
            <person name="Martin F."/>
            <person name="Cullen D."/>
            <person name="Hibbett D.S."/>
            <person name="Grigoriev I.V."/>
        </authorList>
    </citation>
    <scope>NUCLEOTIDE SEQUENCE [LARGE SCALE GENOMIC DNA]</scope>
    <source>
        <strain evidence="3">CBS 339.88</strain>
    </source>
</reference>
<evidence type="ECO:0000313" key="3">
    <source>
        <dbReference type="Proteomes" id="UP000027222"/>
    </source>
</evidence>
<dbReference type="HOGENOM" id="CLU_860654_0_0_1"/>
<evidence type="ECO:0000313" key="2">
    <source>
        <dbReference type="EMBL" id="KDR83819.1"/>
    </source>
</evidence>
<organism evidence="2 3">
    <name type="scientific">Galerina marginata (strain CBS 339.88)</name>
    <dbReference type="NCBI Taxonomy" id="685588"/>
    <lineage>
        <taxon>Eukaryota</taxon>
        <taxon>Fungi</taxon>
        <taxon>Dikarya</taxon>
        <taxon>Basidiomycota</taxon>
        <taxon>Agaricomycotina</taxon>
        <taxon>Agaricomycetes</taxon>
        <taxon>Agaricomycetidae</taxon>
        <taxon>Agaricales</taxon>
        <taxon>Agaricineae</taxon>
        <taxon>Strophariaceae</taxon>
        <taxon>Galerina</taxon>
    </lineage>
</organism>
<dbReference type="AlphaFoldDB" id="A0A067TV51"/>
<feature type="compositionally biased region" description="Basic residues" evidence="1">
    <location>
        <begin position="194"/>
        <end position="203"/>
    </location>
</feature>
<evidence type="ECO:0000256" key="1">
    <source>
        <dbReference type="SAM" id="MobiDB-lite"/>
    </source>
</evidence>
<dbReference type="Proteomes" id="UP000027222">
    <property type="component" value="Unassembled WGS sequence"/>
</dbReference>
<dbReference type="EMBL" id="KL142368">
    <property type="protein sequence ID" value="KDR83819.1"/>
    <property type="molecule type" value="Genomic_DNA"/>
</dbReference>
<keyword evidence="3" id="KW-1185">Reference proteome</keyword>
<dbReference type="OrthoDB" id="2537141at2759"/>
<sequence>MTESRTMLTGQNAEGRGLSLTSDHLQALPKRHIDQFLLAYVQNQRQFLKTYASERKTGPTLCDRLRTDDLASLVNLSTSQDILVFGTPILRARVSTPYDAVTTKSHDTAKLQETFSKEPENRDQAEPPRKSHSDKLPTVTSKQSLKFAESRKSNSKSLKAPATGKERSSQSNKRTRNVDENHNSDDEQADRRLADRRKRKRARKDTMKPQVPNQEEQSDDREQSKKSKNQSKNVQAGFALMHGFSATNVGKNRLTLDPLFRNLGVFKKGKASTAAKVARGKAVKQAHILGVEVLKLHEGKTSISYSDCIIFSFCWQQVASEIS</sequence>
<feature type="region of interest" description="Disordered" evidence="1">
    <location>
        <begin position="103"/>
        <end position="232"/>
    </location>
</feature>
<feature type="compositionally biased region" description="Basic and acidic residues" evidence="1">
    <location>
        <begin position="104"/>
        <end position="135"/>
    </location>
</feature>
<feature type="compositionally biased region" description="Basic and acidic residues" evidence="1">
    <location>
        <begin position="176"/>
        <end position="193"/>
    </location>
</feature>
<dbReference type="STRING" id="685588.A0A067TV51"/>